<evidence type="ECO:0000313" key="10">
    <source>
        <dbReference type="EMBL" id="ODN41824.1"/>
    </source>
</evidence>
<evidence type="ECO:0000256" key="9">
    <source>
        <dbReference type="RuleBase" id="RU003862"/>
    </source>
</evidence>
<dbReference type="InterPro" id="IPR029041">
    <property type="entry name" value="FAD-linked_oxidoreductase-like"/>
</dbReference>
<dbReference type="Gene3D" id="3.20.20.220">
    <property type="match status" value="1"/>
</dbReference>
<evidence type="ECO:0000256" key="6">
    <source>
        <dbReference type="ARBA" id="ARBA00023002"/>
    </source>
</evidence>
<dbReference type="SUPFAM" id="SSF51730">
    <property type="entry name" value="FAD-linked oxidoreductase"/>
    <property type="match status" value="1"/>
</dbReference>
<keyword evidence="11" id="KW-1185">Reference proteome</keyword>
<keyword evidence="4 9" id="KW-0285">Flavoprotein</keyword>
<evidence type="ECO:0000256" key="5">
    <source>
        <dbReference type="ARBA" id="ARBA00022827"/>
    </source>
</evidence>
<comment type="caution">
    <text evidence="10">The sequence shown here is derived from an EMBL/GenBank/DDBJ whole genome shotgun (WGS) entry which is preliminary data.</text>
</comment>
<reference evidence="10 11" key="1">
    <citation type="submission" date="2016-08" db="EMBL/GenBank/DDBJ databases">
        <title>Draft genome sequence of Candidatus Piscirickettsia litoralis, from seawater.</title>
        <authorList>
            <person name="Wan X."/>
            <person name="Lee A.J."/>
            <person name="Hou S."/>
            <person name="Donachie S.P."/>
        </authorList>
    </citation>
    <scope>NUCLEOTIDE SEQUENCE [LARGE SCALE GENOMIC DNA]</scope>
    <source>
        <strain evidence="10 11">Y2</strain>
    </source>
</reference>
<proteinExistence type="inferred from homology"/>
<organism evidence="10 11">
    <name type="scientific">Piscirickettsia litoralis</name>
    <dbReference type="NCBI Taxonomy" id="1891921"/>
    <lineage>
        <taxon>Bacteria</taxon>
        <taxon>Pseudomonadati</taxon>
        <taxon>Pseudomonadota</taxon>
        <taxon>Gammaproteobacteria</taxon>
        <taxon>Thiotrichales</taxon>
        <taxon>Piscirickettsiaceae</taxon>
        <taxon>Piscirickettsia</taxon>
    </lineage>
</organism>
<gene>
    <name evidence="10" type="ORF">BGC07_01075</name>
</gene>
<evidence type="ECO:0000256" key="7">
    <source>
        <dbReference type="ARBA" id="ARBA00034478"/>
    </source>
</evidence>
<accession>A0ABX2ZYY0</accession>
<dbReference type="RefSeq" id="WP_069311626.1">
    <property type="nucleotide sequence ID" value="NZ_MDTU01000001.1"/>
</dbReference>
<dbReference type="PANTHER" id="PTHR45754:SF3">
    <property type="entry name" value="METHYLENETETRAHYDROFOLATE REDUCTASE (NADPH)"/>
    <property type="match status" value="1"/>
</dbReference>
<evidence type="ECO:0000313" key="11">
    <source>
        <dbReference type="Proteomes" id="UP000094329"/>
    </source>
</evidence>
<dbReference type="Proteomes" id="UP000094329">
    <property type="component" value="Unassembled WGS sequence"/>
</dbReference>
<comment type="pathway">
    <text evidence="2 9">One-carbon metabolism; tetrahydrofolate interconversion.</text>
</comment>
<evidence type="ECO:0000256" key="8">
    <source>
        <dbReference type="ARBA" id="ARBA00048628"/>
    </source>
</evidence>
<evidence type="ECO:0000256" key="4">
    <source>
        <dbReference type="ARBA" id="ARBA00022630"/>
    </source>
</evidence>
<dbReference type="Pfam" id="PF02219">
    <property type="entry name" value="MTHFR"/>
    <property type="match status" value="1"/>
</dbReference>
<comment type="catalytic activity">
    <reaction evidence="8">
        <text>(6S)-5-methyl-5,6,7,8-tetrahydrofolate + NAD(+) = (6R)-5,10-methylene-5,6,7,8-tetrahydrofolate + NADH + H(+)</text>
        <dbReference type="Rhea" id="RHEA:19821"/>
        <dbReference type="ChEBI" id="CHEBI:15378"/>
        <dbReference type="ChEBI" id="CHEBI:15636"/>
        <dbReference type="ChEBI" id="CHEBI:18608"/>
        <dbReference type="ChEBI" id="CHEBI:57540"/>
        <dbReference type="ChEBI" id="CHEBI:57945"/>
        <dbReference type="EC" id="1.5.1.54"/>
    </reaction>
    <physiologicalReaction direction="right-to-left" evidence="8">
        <dbReference type="Rhea" id="RHEA:19823"/>
    </physiologicalReaction>
</comment>
<comment type="similarity">
    <text evidence="3 9">Belongs to the methylenetetrahydrofolate reductase family.</text>
</comment>
<comment type="pathway">
    <text evidence="7">Amino-acid biosynthesis; L-methionine biosynthesis via de novo pathway.</text>
</comment>
<dbReference type="InterPro" id="IPR003171">
    <property type="entry name" value="Mehydrof_redctse-like"/>
</dbReference>
<dbReference type="PANTHER" id="PTHR45754">
    <property type="entry name" value="METHYLENETETRAHYDROFOLATE REDUCTASE"/>
    <property type="match status" value="1"/>
</dbReference>
<protein>
    <recommendedName>
        <fullName evidence="9">Methylenetetrahydrofolate reductase</fullName>
    </recommendedName>
</protein>
<dbReference type="EMBL" id="MDTU01000001">
    <property type="protein sequence ID" value="ODN41824.1"/>
    <property type="molecule type" value="Genomic_DNA"/>
</dbReference>
<keyword evidence="5 9" id="KW-0274">FAD</keyword>
<evidence type="ECO:0000256" key="1">
    <source>
        <dbReference type="ARBA" id="ARBA00001974"/>
    </source>
</evidence>
<name>A0ABX2ZYY0_9GAMM</name>
<dbReference type="CDD" id="cd00537">
    <property type="entry name" value="MTHFR"/>
    <property type="match status" value="1"/>
</dbReference>
<comment type="cofactor">
    <cofactor evidence="1 9">
        <name>FAD</name>
        <dbReference type="ChEBI" id="CHEBI:57692"/>
    </cofactor>
</comment>
<keyword evidence="6 9" id="KW-0560">Oxidoreductase</keyword>
<sequence length="284" mass="32175">MHKSLALSFEFFPPGACQGRERLSSLCEEFSRFNPQYFSVTYGASGSDQQNTLLTVEQLTAAGYGIVPHLSCMNLTEDKAITLLNTYRVLGVDQLLIVRGDLPIGEDCHSDFPYASDLIKFVKNYYGNAFEVTVAAYPEFHPEAGNAFDDICYFRNKIINGASRAITQYFFDANAYYHFIDICSKYKIDIPIIPGIMPINDYDKLLKISKLCQTEIPLWIHRRMQSYQDSESQRLFSIEIVTKLCEDLIKFGAPGLHLYTLNQIDPVQEILNNLGLGERLKSSA</sequence>
<evidence type="ECO:0000256" key="2">
    <source>
        <dbReference type="ARBA" id="ARBA00004777"/>
    </source>
</evidence>
<evidence type="ECO:0000256" key="3">
    <source>
        <dbReference type="ARBA" id="ARBA00006743"/>
    </source>
</evidence>